<organism evidence="1 2">
    <name type="scientific">Phytophthora fragariae</name>
    <dbReference type="NCBI Taxonomy" id="53985"/>
    <lineage>
        <taxon>Eukaryota</taxon>
        <taxon>Sar</taxon>
        <taxon>Stramenopiles</taxon>
        <taxon>Oomycota</taxon>
        <taxon>Peronosporomycetes</taxon>
        <taxon>Peronosporales</taxon>
        <taxon>Peronosporaceae</taxon>
        <taxon>Phytophthora</taxon>
    </lineage>
</organism>
<name>A0A6G0M1S7_9STRA</name>
<dbReference type="Proteomes" id="UP000488956">
    <property type="component" value="Unassembled WGS sequence"/>
</dbReference>
<evidence type="ECO:0000313" key="1">
    <source>
        <dbReference type="EMBL" id="KAE9138759.1"/>
    </source>
</evidence>
<reference evidence="1 2" key="1">
    <citation type="submission" date="2018-09" db="EMBL/GenBank/DDBJ databases">
        <title>Genomic investigation of the strawberry pathogen Phytophthora fragariae indicates pathogenicity is determined by transcriptional variation in three key races.</title>
        <authorList>
            <person name="Adams T.M."/>
            <person name="Armitage A.D."/>
            <person name="Sobczyk M.K."/>
            <person name="Bates H.J."/>
            <person name="Dunwell J.M."/>
            <person name="Nellist C.F."/>
            <person name="Harrison R.J."/>
        </authorList>
    </citation>
    <scope>NUCLEOTIDE SEQUENCE [LARGE SCALE GENOMIC DNA]</scope>
    <source>
        <strain evidence="1 2">ONT-3</strain>
    </source>
</reference>
<accession>A0A6G0M1S7</accession>
<dbReference type="InterPro" id="IPR052055">
    <property type="entry name" value="Hepadnavirus_pol/RT"/>
</dbReference>
<dbReference type="PANTHER" id="PTHR33050">
    <property type="entry name" value="REVERSE TRANSCRIPTASE DOMAIN-CONTAINING PROTEIN"/>
    <property type="match status" value="1"/>
</dbReference>
<protein>
    <submittedName>
        <fullName evidence="1">Uncharacterized protein</fullName>
    </submittedName>
</protein>
<comment type="caution">
    <text evidence="1">The sequence shown here is derived from an EMBL/GenBank/DDBJ whole genome shotgun (WGS) entry which is preliminary data.</text>
</comment>
<gene>
    <name evidence="1" type="ORF">PF010_g838</name>
</gene>
<dbReference type="AlphaFoldDB" id="A0A6G0M1S7"/>
<dbReference type="PANTHER" id="PTHR33050:SF7">
    <property type="entry name" value="RIBONUCLEASE H"/>
    <property type="match status" value="1"/>
</dbReference>
<evidence type="ECO:0000313" key="2">
    <source>
        <dbReference type="Proteomes" id="UP000488956"/>
    </source>
</evidence>
<sequence length="345" mass="39024">MRESCTDRDQLWERIRRSTIATELKRVGVELLVAALETDSGPPCALNAALQAAMSEYARRAKPSLRAFVELIRCQTTDDYRPNEALVPVVLRRHCHGYEHLDALPDIAAEGVRVHLREPLPRQGRWPKTAPPPQSGSRWTGSAGTYSVLGGAVAFVHGNSVDANHPAGFFNYDWVDDHVNIEPDVGTRCADAERSLRYAMAAVMGPRAVHEDKFTAWRPRQKVLGLMFDTSHETVSISPDKITKAKRIVSQAYHASRLSRTMMRSLLGSLRHVATCVRPAQAFLQRLRAGEKNLHRCAHVTITPSMREDLIWWWHILCHPTINGVRLNCFRHASWSRLCRVHRRV</sequence>
<dbReference type="EMBL" id="QXFX01000019">
    <property type="protein sequence ID" value="KAE9138759.1"/>
    <property type="molecule type" value="Genomic_DNA"/>
</dbReference>
<proteinExistence type="predicted"/>